<evidence type="ECO:0000313" key="2">
    <source>
        <dbReference type="Proteomes" id="UP001497382"/>
    </source>
</evidence>
<reference evidence="1 2" key="1">
    <citation type="submission" date="2024-04" db="EMBL/GenBank/DDBJ databases">
        <authorList>
            <person name="Rising A."/>
            <person name="Reimegard J."/>
            <person name="Sonavane S."/>
            <person name="Akerstrom W."/>
            <person name="Nylinder S."/>
            <person name="Hedman E."/>
            <person name="Kallberg Y."/>
        </authorList>
    </citation>
    <scope>NUCLEOTIDE SEQUENCE [LARGE SCALE GENOMIC DNA]</scope>
</reference>
<dbReference type="EMBL" id="CAXIEN010000042">
    <property type="protein sequence ID" value="CAL1269607.1"/>
    <property type="molecule type" value="Genomic_DNA"/>
</dbReference>
<name>A0AAV1ZD11_9ARAC</name>
<sequence length="100" mass="10950">MRHLPSKQVRTPENPVCIEEHHQFACDAPVDSISVKGANEPPGHKTFRTQTFQLFVSDHRSLAAANPLLISIVRLFGGRTAVRSARSGRLSSKGPLRHGA</sequence>
<organism evidence="1 2">
    <name type="scientific">Larinioides sclopetarius</name>
    <dbReference type="NCBI Taxonomy" id="280406"/>
    <lineage>
        <taxon>Eukaryota</taxon>
        <taxon>Metazoa</taxon>
        <taxon>Ecdysozoa</taxon>
        <taxon>Arthropoda</taxon>
        <taxon>Chelicerata</taxon>
        <taxon>Arachnida</taxon>
        <taxon>Araneae</taxon>
        <taxon>Araneomorphae</taxon>
        <taxon>Entelegynae</taxon>
        <taxon>Araneoidea</taxon>
        <taxon>Araneidae</taxon>
        <taxon>Larinioides</taxon>
    </lineage>
</organism>
<proteinExistence type="predicted"/>
<accession>A0AAV1ZD11</accession>
<evidence type="ECO:0000313" key="1">
    <source>
        <dbReference type="EMBL" id="CAL1269607.1"/>
    </source>
</evidence>
<comment type="caution">
    <text evidence="1">The sequence shown here is derived from an EMBL/GenBank/DDBJ whole genome shotgun (WGS) entry which is preliminary data.</text>
</comment>
<protein>
    <submittedName>
        <fullName evidence="1">Uncharacterized protein</fullName>
    </submittedName>
</protein>
<gene>
    <name evidence="1" type="ORF">LARSCL_LOCUS4839</name>
</gene>
<dbReference type="Proteomes" id="UP001497382">
    <property type="component" value="Unassembled WGS sequence"/>
</dbReference>
<dbReference type="AlphaFoldDB" id="A0AAV1ZD11"/>
<keyword evidence="2" id="KW-1185">Reference proteome</keyword>